<dbReference type="AlphaFoldDB" id="E1RBR1"/>
<feature type="compositionally biased region" description="Low complexity" evidence="1">
    <location>
        <begin position="132"/>
        <end position="147"/>
    </location>
</feature>
<evidence type="ECO:0000313" key="3">
    <source>
        <dbReference type="Proteomes" id="UP000002318"/>
    </source>
</evidence>
<protein>
    <submittedName>
        <fullName evidence="2">Uncharacterized protein</fullName>
    </submittedName>
</protein>
<dbReference type="KEGG" id="ssm:Spirs_0649"/>
<evidence type="ECO:0000256" key="1">
    <source>
        <dbReference type="SAM" id="MobiDB-lite"/>
    </source>
</evidence>
<name>E1RBR1_SEDSS</name>
<sequence length="540" mass="59451">MFRKNDPYLCSRSSILIQGSDTEIGNLFTEYRVSSYDDVQVSGEASIKKAKSRKYLLHCTQRISFYNSNGTILQVDENDKTNAYENYPALFQAFFSIDAPEGIDAQVVDYSPKTVNTQIQSSGTNTTSAGETSGSSQNSTVGSSTSETNSYSASISAGFTEMNDSASIHREHSSSFSSEKSQTVGSEASRSKSNDLSDSASMSIKDWGAYAYVDPHANSPKWIFGQEYPWDAIVCNKTDGTHNDKNPNQLRILIPSSMASRLYDSHSLYPPSQLSLFGSDFVMKAVWLISIDDGTSEEITIDNTIFYYTASHALADNAVAVYRDQFPVQLKVKGSDPSKTTIHLSILALDPIGMENKLSVIGFIPKNFVILPQQSDGNNPPIAFKTISQTNTLLIQDTTQYPEKCDTGAGFCAAETVLSANLTKVCQSLAMTLYFKVVDTSNDYALLIKHWKKPGTGVRLTIVVNEDTANPIVKYVDSEEAEGGENNVLRIDLRYQNFSSIDYSDFLQLGLNAIHITIEAIESDFSICCYEIRALSIEKV</sequence>
<dbReference type="Proteomes" id="UP000002318">
    <property type="component" value="Chromosome"/>
</dbReference>
<proteinExistence type="predicted"/>
<evidence type="ECO:0000313" key="2">
    <source>
        <dbReference type="EMBL" id="ADK79791.1"/>
    </source>
</evidence>
<feature type="region of interest" description="Disordered" evidence="1">
    <location>
        <begin position="167"/>
        <end position="199"/>
    </location>
</feature>
<feature type="compositionally biased region" description="Polar residues" evidence="1">
    <location>
        <begin position="118"/>
        <end position="131"/>
    </location>
</feature>
<reference evidence="2 3" key="1">
    <citation type="journal article" date="2010" name="Stand. Genomic Sci.">
        <title>Complete genome sequence of Spirochaeta smaragdinae type strain (SEBR 4228).</title>
        <authorList>
            <person name="Mavromatis K."/>
            <person name="Yasawong M."/>
            <person name="Chertkov O."/>
            <person name="Lapidus A."/>
            <person name="Lucas S."/>
            <person name="Nolan M."/>
            <person name="Del Rio T.G."/>
            <person name="Tice H."/>
            <person name="Cheng J.F."/>
            <person name="Pitluck S."/>
            <person name="Liolios K."/>
            <person name="Ivanova N."/>
            <person name="Tapia R."/>
            <person name="Han C."/>
            <person name="Bruce D."/>
            <person name="Goodwin L."/>
            <person name="Pati A."/>
            <person name="Chen A."/>
            <person name="Palaniappan K."/>
            <person name="Land M."/>
            <person name="Hauser L."/>
            <person name="Chang Y.J."/>
            <person name="Jeffries C.D."/>
            <person name="Detter J.C."/>
            <person name="Rohde M."/>
            <person name="Brambilla E."/>
            <person name="Spring S."/>
            <person name="Goker M."/>
            <person name="Sikorski J."/>
            <person name="Woyke T."/>
            <person name="Bristow J."/>
            <person name="Eisen J.A."/>
            <person name="Markowitz V."/>
            <person name="Hugenholtz P."/>
            <person name="Klenk H.P."/>
            <person name="Kyrpides N.C."/>
        </authorList>
    </citation>
    <scope>NUCLEOTIDE SEQUENCE [LARGE SCALE GENOMIC DNA]</scope>
    <source>
        <strain evidence="3">DSM 11293 / JCM 15392 / SEBR 4228</strain>
    </source>
</reference>
<gene>
    <name evidence="2" type="ordered locus">Spirs_0649</name>
</gene>
<dbReference type="OrthoDB" id="8482253at2"/>
<feature type="region of interest" description="Disordered" evidence="1">
    <location>
        <begin position="118"/>
        <end position="147"/>
    </location>
</feature>
<organism evidence="2 3">
    <name type="scientific">Sediminispirochaeta smaragdinae (strain DSM 11293 / JCM 15392 / SEBR 4228)</name>
    <name type="common">Spirochaeta smaragdinae</name>
    <dbReference type="NCBI Taxonomy" id="573413"/>
    <lineage>
        <taxon>Bacteria</taxon>
        <taxon>Pseudomonadati</taxon>
        <taxon>Spirochaetota</taxon>
        <taxon>Spirochaetia</taxon>
        <taxon>Spirochaetales</taxon>
        <taxon>Spirochaetaceae</taxon>
        <taxon>Sediminispirochaeta</taxon>
    </lineage>
</organism>
<dbReference type="RefSeq" id="WP_013253255.1">
    <property type="nucleotide sequence ID" value="NC_014364.1"/>
</dbReference>
<keyword evidence="3" id="KW-1185">Reference proteome</keyword>
<accession>E1RBR1</accession>
<dbReference type="eggNOG" id="ENOG5032WF8">
    <property type="taxonomic scope" value="Bacteria"/>
</dbReference>
<dbReference type="EMBL" id="CP002116">
    <property type="protein sequence ID" value="ADK79791.1"/>
    <property type="molecule type" value="Genomic_DNA"/>
</dbReference>
<dbReference type="HOGENOM" id="CLU_527771_0_0_12"/>